<organism evidence="1 2">
    <name type="scientific">Clostridium perfringens E str. JGS1987</name>
    <dbReference type="NCBI Taxonomy" id="451755"/>
    <lineage>
        <taxon>Bacteria</taxon>
        <taxon>Bacillati</taxon>
        <taxon>Bacillota</taxon>
        <taxon>Clostridia</taxon>
        <taxon>Eubacteriales</taxon>
        <taxon>Clostridiaceae</taxon>
        <taxon>Clostridium</taxon>
    </lineage>
</organism>
<evidence type="ECO:0000313" key="1">
    <source>
        <dbReference type="EMBL" id="EDT14197.1"/>
    </source>
</evidence>
<accession>B1BVS7</accession>
<gene>
    <name evidence="1" type="ORF">AC3_A0662</name>
</gene>
<dbReference type="AlphaFoldDB" id="B1BVS7"/>
<dbReference type="Proteomes" id="UP000005337">
    <property type="component" value="Unassembled WGS sequence"/>
</dbReference>
<comment type="caution">
    <text evidence="1">The sequence shown here is derived from an EMBL/GenBank/DDBJ whole genome shotgun (WGS) entry which is preliminary data.</text>
</comment>
<protein>
    <submittedName>
        <fullName evidence="1">Uncharacterized protein</fullName>
    </submittedName>
</protein>
<proteinExistence type="predicted"/>
<name>B1BVS7_CLOPF</name>
<evidence type="ECO:0000313" key="2">
    <source>
        <dbReference type="Proteomes" id="UP000005337"/>
    </source>
</evidence>
<reference evidence="1 2" key="1">
    <citation type="submission" date="2007-07" db="EMBL/GenBank/DDBJ databases">
        <title>Annotation of Clostridium perfringens E str. JGS1987.</title>
        <authorList>
            <person name="Paulsen I."/>
            <person name="Sebastian Y."/>
        </authorList>
    </citation>
    <scope>NUCLEOTIDE SEQUENCE [LARGE SCALE GENOMIC DNA]</scope>
    <source>
        <strain evidence="2">E str. JGS1987</strain>
    </source>
</reference>
<sequence>MFFDSRNVKYVSEKIYAGESIYNINNYIYSKSYLRKEKIGVIIILACVIAIV</sequence>
<dbReference type="EMBL" id="ABDW01000027">
    <property type="protein sequence ID" value="EDT14197.1"/>
    <property type="molecule type" value="Genomic_DNA"/>
</dbReference>